<comment type="caution">
    <text evidence="1">The sequence shown here is derived from an EMBL/GenBank/DDBJ whole genome shotgun (WGS) entry which is preliminary data.</text>
</comment>
<evidence type="ECO:0000313" key="1">
    <source>
        <dbReference type="EMBL" id="RZS75219.1"/>
    </source>
</evidence>
<organism evidence="1 2">
    <name type="scientific">Pseudobacter ginsenosidimutans</name>
    <dbReference type="NCBI Taxonomy" id="661488"/>
    <lineage>
        <taxon>Bacteria</taxon>
        <taxon>Pseudomonadati</taxon>
        <taxon>Bacteroidota</taxon>
        <taxon>Chitinophagia</taxon>
        <taxon>Chitinophagales</taxon>
        <taxon>Chitinophagaceae</taxon>
        <taxon>Pseudobacter</taxon>
    </lineage>
</organism>
<dbReference type="RefSeq" id="WP_130539606.1">
    <property type="nucleotide sequence ID" value="NZ_CP042431.1"/>
</dbReference>
<reference evidence="1 2" key="1">
    <citation type="submission" date="2019-02" db="EMBL/GenBank/DDBJ databases">
        <title>Genomic Encyclopedia of Type Strains, Phase IV (KMG-IV): sequencing the most valuable type-strain genomes for metagenomic binning, comparative biology and taxonomic classification.</title>
        <authorList>
            <person name="Goeker M."/>
        </authorList>
    </citation>
    <scope>NUCLEOTIDE SEQUENCE [LARGE SCALE GENOMIC DNA]</scope>
    <source>
        <strain evidence="1 2">DSM 18116</strain>
    </source>
</reference>
<dbReference type="AlphaFoldDB" id="A0A4Q7N2P6"/>
<proteinExistence type="predicted"/>
<sequence length="90" mass="10152">MPAFFRPTRMNAGRYSNAAGHHCLAWLLFQSEYFFPDVRSNNPCFTISTLLNVFENTSLSTASNFTEKSFVAFVGPDRLFAIYGQEGTIN</sequence>
<accession>A0A4Q7N2P6</accession>
<dbReference type="EMBL" id="SGXA01000001">
    <property type="protein sequence ID" value="RZS75219.1"/>
    <property type="molecule type" value="Genomic_DNA"/>
</dbReference>
<evidence type="ECO:0000313" key="2">
    <source>
        <dbReference type="Proteomes" id="UP000293874"/>
    </source>
</evidence>
<name>A0A4Q7N2P6_9BACT</name>
<protein>
    <submittedName>
        <fullName evidence="1">Uncharacterized protein</fullName>
    </submittedName>
</protein>
<dbReference type="Proteomes" id="UP000293874">
    <property type="component" value="Unassembled WGS sequence"/>
</dbReference>
<gene>
    <name evidence="1" type="ORF">EV199_1081</name>
</gene>
<keyword evidence="2" id="KW-1185">Reference proteome</keyword>